<dbReference type="OMA" id="WTHSHSI"/>
<dbReference type="EMBL" id="CH963847">
    <property type="protein sequence ID" value="EDW73630.1"/>
    <property type="molecule type" value="Genomic_DNA"/>
</dbReference>
<dbReference type="AlphaFoldDB" id="B4MN74"/>
<keyword evidence="1" id="KW-0732">Signal</keyword>
<reference evidence="2 3" key="1">
    <citation type="journal article" date="2007" name="Nature">
        <title>Evolution of genes and genomes on the Drosophila phylogeny.</title>
        <authorList>
            <consortium name="Drosophila 12 Genomes Consortium"/>
            <person name="Clark A.G."/>
            <person name="Eisen M.B."/>
            <person name="Smith D.R."/>
            <person name="Bergman C.M."/>
            <person name="Oliver B."/>
            <person name="Markow T.A."/>
            <person name="Kaufman T.C."/>
            <person name="Kellis M."/>
            <person name="Gelbart W."/>
            <person name="Iyer V.N."/>
            <person name="Pollard D.A."/>
            <person name="Sackton T.B."/>
            <person name="Larracuente A.M."/>
            <person name="Singh N.D."/>
            <person name="Abad J.P."/>
            <person name="Abt D.N."/>
            <person name="Adryan B."/>
            <person name="Aguade M."/>
            <person name="Akashi H."/>
            <person name="Anderson W.W."/>
            <person name="Aquadro C.F."/>
            <person name="Ardell D.H."/>
            <person name="Arguello R."/>
            <person name="Artieri C.G."/>
            <person name="Barbash D.A."/>
            <person name="Barker D."/>
            <person name="Barsanti P."/>
            <person name="Batterham P."/>
            <person name="Batzoglou S."/>
            <person name="Begun D."/>
            <person name="Bhutkar A."/>
            <person name="Blanco E."/>
            <person name="Bosak S.A."/>
            <person name="Bradley R.K."/>
            <person name="Brand A.D."/>
            <person name="Brent M.R."/>
            <person name="Brooks A.N."/>
            <person name="Brown R.H."/>
            <person name="Butlin R.K."/>
            <person name="Caggese C."/>
            <person name="Calvi B.R."/>
            <person name="Bernardo de Carvalho A."/>
            <person name="Caspi A."/>
            <person name="Castrezana S."/>
            <person name="Celniker S.E."/>
            <person name="Chang J.L."/>
            <person name="Chapple C."/>
            <person name="Chatterji S."/>
            <person name="Chinwalla A."/>
            <person name="Civetta A."/>
            <person name="Clifton S.W."/>
            <person name="Comeron J.M."/>
            <person name="Costello J.C."/>
            <person name="Coyne J.A."/>
            <person name="Daub J."/>
            <person name="David R.G."/>
            <person name="Delcher A.L."/>
            <person name="Delehaunty K."/>
            <person name="Do C.B."/>
            <person name="Ebling H."/>
            <person name="Edwards K."/>
            <person name="Eickbush T."/>
            <person name="Evans J.D."/>
            <person name="Filipski A."/>
            <person name="Findeiss S."/>
            <person name="Freyhult E."/>
            <person name="Fulton L."/>
            <person name="Fulton R."/>
            <person name="Garcia A.C."/>
            <person name="Gardiner A."/>
            <person name="Garfield D.A."/>
            <person name="Garvin B.E."/>
            <person name="Gibson G."/>
            <person name="Gilbert D."/>
            <person name="Gnerre S."/>
            <person name="Godfrey J."/>
            <person name="Good R."/>
            <person name="Gotea V."/>
            <person name="Gravely B."/>
            <person name="Greenberg A.J."/>
            <person name="Griffiths-Jones S."/>
            <person name="Gross S."/>
            <person name="Guigo R."/>
            <person name="Gustafson E.A."/>
            <person name="Haerty W."/>
            <person name="Hahn M.W."/>
            <person name="Halligan D.L."/>
            <person name="Halpern A.L."/>
            <person name="Halter G.M."/>
            <person name="Han M.V."/>
            <person name="Heger A."/>
            <person name="Hillier L."/>
            <person name="Hinrichs A.S."/>
            <person name="Holmes I."/>
            <person name="Hoskins R.A."/>
            <person name="Hubisz M.J."/>
            <person name="Hultmark D."/>
            <person name="Huntley M.A."/>
            <person name="Jaffe D.B."/>
            <person name="Jagadeeshan S."/>
            <person name="Jeck W.R."/>
            <person name="Johnson J."/>
            <person name="Jones C.D."/>
            <person name="Jordan W.C."/>
            <person name="Karpen G.H."/>
            <person name="Kataoka E."/>
            <person name="Keightley P.D."/>
            <person name="Kheradpour P."/>
            <person name="Kirkness E.F."/>
            <person name="Koerich L.B."/>
            <person name="Kristiansen K."/>
            <person name="Kudrna D."/>
            <person name="Kulathinal R.J."/>
            <person name="Kumar S."/>
            <person name="Kwok R."/>
            <person name="Lander E."/>
            <person name="Langley C.H."/>
            <person name="Lapoint R."/>
            <person name="Lazzaro B.P."/>
            <person name="Lee S.J."/>
            <person name="Levesque L."/>
            <person name="Li R."/>
            <person name="Lin C.F."/>
            <person name="Lin M.F."/>
            <person name="Lindblad-Toh K."/>
            <person name="Llopart A."/>
            <person name="Long M."/>
            <person name="Low L."/>
            <person name="Lozovsky E."/>
            <person name="Lu J."/>
            <person name="Luo M."/>
            <person name="Machado C.A."/>
            <person name="Makalowski W."/>
            <person name="Marzo M."/>
            <person name="Matsuda M."/>
            <person name="Matzkin L."/>
            <person name="McAllister B."/>
            <person name="McBride C.S."/>
            <person name="McKernan B."/>
            <person name="McKernan K."/>
            <person name="Mendez-Lago M."/>
            <person name="Minx P."/>
            <person name="Mollenhauer M.U."/>
            <person name="Montooth K."/>
            <person name="Mount S.M."/>
            <person name="Mu X."/>
            <person name="Myers E."/>
            <person name="Negre B."/>
            <person name="Newfeld S."/>
            <person name="Nielsen R."/>
            <person name="Noor M.A."/>
            <person name="O'Grady P."/>
            <person name="Pachter L."/>
            <person name="Papaceit M."/>
            <person name="Parisi M.J."/>
            <person name="Parisi M."/>
            <person name="Parts L."/>
            <person name="Pedersen J.S."/>
            <person name="Pesole G."/>
            <person name="Phillippy A.M."/>
            <person name="Ponting C.P."/>
            <person name="Pop M."/>
            <person name="Porcelli D."/>
            <person name="Powell J.R."/>
            <person name="Prohaska S."/>
            <person name="Pruitt K."/>
            <person name="Puig M."/>
            <person name="Quesneville H."/>
            <person name="Ram K.R."/>
            <person name="Rand D."/>
            <person name="Rasmussen M.D."/>
            <person name="Reed L.K."/>
            <person name="Reenan R."/>
            <person name="Reily A."/>
            <person name="Remington K.A."/>
            <person name="Rieger T.T."/>
            <person name="Ritchie M.G."/>
            <person name="Robin C."/>
            <person name="Rogers Y.H."/>
            <person name="Rohde C."/>
            <person name="Rozas J."/>
            <person name="Rubenfield M.J."/>
            <person name="Ruiz A."/>
            <person name="Russo S."/>
            <person name="Salzberg S.L."/>
            <person name="Sanchez-Gracia A."/>
            <person name="Saranga D.J."/>
            <person name="Sato H."/>
            <person name="Schaeffer S.W."/>
            <person name="Schatz M.C."/>
            <person name="Schlenke T."/>
            <person name="Schwartz R."/>
            <person name="Segarra C."/>
            <person name="Singh R.S."/>
            <person name="Sirot L."/>
            <person name="Sirota M."/>
            <person name="Sisneros N.B."/>
            <person name="Smith C.D."/>
            <person name="Smith T.F."/>
            <person name="Spieth J."/>
            <person name="Stage D.E."/>
            <person name="Stark A."/>
            <person name="Stephan W."/>
            <person name="Strausberg R.L."/>
            <person name="Strempel S."/>
            <person name="Sturgill D."/>
            <person name="Sutton G."/>
            <person name="Sutton G.G."/>
            <person name="Tao W."/>
            <person name="Teichmann S."/>
            <person name="Tobari Y.N."/>
            <person name="Tomimura Y."/>
            <person name="Tsolas J.M."/>
            <person name="Valente V.L."/>
            <person name="Venter E."/>
            <person name="Venter J.C."/>
            <person name="Vicario S."/>
            <person name="Vieira F.G."/>
            <person name="Vilella A.J."/>
            <person name="Villasante A."/>
            <person name="Walenz B."/>
            <person name="Wang J."/>
            <person name="Wasserman M."/>
            <person name="Watts T."/>
            <person name="Wilson D."/>
            <person name="Wilson R.K."/>
            <person name="Wing R.A."/>
            <person name="Wolfner M.F."/>
            <person name="Wong A."/>
            <person name="Wong G.K."/>
            <person name="Wu C.I."/>
            <person name="Wu G."/>
            <person name="Yamamoto D."/>
            <person name="Yang H.P."/>
            <person name="Yang S.P."/>
            <person name="Yorke J.A."/>
            <person name="Yoshida K."/>
            <person name="Zdobnov E."/>
            <person name="Zhang P."/>
            <person name="Zhang Y."/>
            <person name="Zimin A.V."/>
            <person name="Baldwin J."/>
            <person name="Abdouelleil A."/>
            <person name="Abdulkadir J."/>
            <person name="Abebe A."/>
            <person name="Abera B."/>
            <person name="Abreu J."/>
            <person name="Acer S.C."/>
            <person name="Aftuck L."/>
            <person name="Alexander A."/>
            <person name="An P."/>
            <person name="Anderson E."/>
            <person name="Anderson S."/>
            <person name="Arachi H."/>
            <person name="Azer M."/>
            <person name="Bachantsang P."/>
            <person name="Barry A."/>
            <person name="Bayul T."/>
            <person name="Berlin A."/>
            <person name="Bessette D."/>
            <person name="Bloom T."/>
            <person name="Blye J."/>
            <person name="Boguslavskiy L."/>
            <person name="Bonnet C."/>
            <person name="Boukhgalter B."/>
            <person name="Bourzgui I."/>
            <person name="Brown A."/>
            <person name="Cahill P."/>
            <person name="Channer S."/>
            <person name="Cheshatsang Y."/>
            <person name="Chuda L."/>
            <person name="Citroen M."/>
            <person name="Collymore A."/>
            <person name="Cooke P."/>
            <person name="Costello M."/>
            <person name="D'Aco K."/>
            <person name="Daza R."/>
            <person name="De Haan G."/>
            <person name="DeGray S."/>
            <person name="DeMaso C."/>
            <person name="Dhargay N."/>
            <person name="Dooley K."/>
            <person name="Dooley E."/>
            <person name="Doricent M."/>
            <person name="Dorje P."/>
            <person name="Dorjee K."/>
            <person name="Dupes A."/>
            <person name="Elong R."/>
            <person name="Falk J."/>
            <person name="Farina A."/>
            <person name="Faro S."/>
            <person name="Ferguson D."/>
            <person name="Fisher S."/>
            <person name="Foley C.D."/>
            <person name="Franke A."/>
            <person name="Friedrich D."/>
            <person name="Gadbois L."/>
            <person name="Gearin G."/>
            <person name="Gearin C.R."/>
            <person name="Giannoukos G."/>
            <person name="Goode T."/>
            <person name="Graham J."/>
            <person name="Grandbois E."/>
            <person name="Grewal S."/>
            <person name="Gyaltsen K."/>
            <person name="Hafez N."/>
            <person name="Hagos B."/>
            <person name="Hall J."/>
            <person name="Henson C."/>
            <person name="Hollinger A."/>
            <person name="Honan T."/>
            <person name="Huard M.D."/>
            <person name="Hughes L."/>
            <person name="Hurhula B."/>
            <person name="Husby M.E."/>
            <person name="Kamat A."/>
            <person name="Kanga B."/>
            <person name="Kashin S."/>
            <person name="Khazanovich D."/>
            <person name="Kisner P."/>
            <person name="Lance K."/>
            <person name="Lara M."/>
            <person name="Lee W."/>
            <person name="Lennon N."/>
            <person name="Letendre F."/>
            <person name="LeVine R."/>
            <person name="Lipovsky A."/>
            <person name="Liu X."/>
            <person name="Liu J."/>
            <person name="Liu S."/>
            <person name="Lokyitsang T."/>
            <person name="Lokyitsang Y."/>
            <person name="Lubonja R."/>
            <person name="Lui A."/>
            <person name="MacDonald P."/>
            <person name="Magnisalis V."/>
            <person name="Maru K."/>
            <person name="Matthews C."/>
            <person name="McCusker W."/>
            <person name="McDonough S."/>
            <person name="Mehta T."/>
            <person name="Meldrim J."/>
            <person name="Meneus L."/>
            <person name="Mihai O."/>
            <person name="Mihalev A."/>
            <person name="Mihova T."/>
            <person name="Mittelman R."/>
            <person name="Mlenga V."/>
            <person name="Montmayeur A."/>
            <person name="Mulrain L."/>
            <person name="Navidi A."/>
            <person name="Naylor J."/>
            <person name="Negash T."/>
            <person name="Nguyen T."/>
            <person name="Nguyen N."/>
            <person name="Nicol R."/>
            <person name="Norbu C."/>
            <person name="Norbu N."/>
            <person name="Novod N."/>
            <person name="O'Neill B."/>
            <person name="Osman S."/>
            <person name="Markiewicz E."/>
            <person name="Oyono O.L."/>
            <person name="Patti C."/>
            <person name="Phunkhang P."/>
            <person name="Pierre F."/>
            <person name="Priest M."/>
            <person name="Raghuraman S."/>
            <person name="Rege F."/>
            <person name="Reyes R."/>
            <person name="Rise C."/>
            <person name="Rogov P."/>
            <person name="Ross K."/>
            <person name="Ryan E."/>
            <person name="Settipalli S."/>
            <person name="Shea T."/>
            <person name="Sherpa N."/>
            <person name="Shi L."/>
            <person name="Shih D."/>
            <person name="Sparrow T."/>
            <person name="Spaulding J."/>
            <person name="Stalker J."/>
            <person name="Stange-Thomann N."/>
            <person name="Stavropoulos S."/>
            <person name="Stone C."/>
            <person name="Strader C."/>
            <person name="Tesfaye S."/>
            <person name="Thomson T."/>
            <person name="Thoulutsang Y."/>
            <person name="Thoulutsang D."/>
            <person name="Topham K."/>
            <person name="Topping I."/>
            <person name="Tsamla T."/>
            <person name="Vassiliev H."/>
            <person name="Vo A."/>
            <person name="Wangchuk T."/>
            <person name="Wangdi T."/>
            <person name="Weiand M."/>
            <person name="Wilkinson J."/>
            <person name="Wilson A."/>
            <person name="Yadav S."/>
            <person name="Young G."/>
            <person name="Yu Q."/>
            <person name="Zembek L."/>
            <person name="Zhong D."/>
            <person name="Zimmer A."/>
            <person name="Zwirko Z."/>
            <person name="Jaffe D.B."/>
            <person name="Alvarez P."/>
            <person name="Brockman W."/>
            <person name="Butler J."/>
            <person name="Chin C."/>
            <person name="Gnerre S."/>
            <person name="Grabherr M."/>
            <person name="Kleber M."/>
            <person name="Mauceli E."/>
            <person name="MacCallum I."/>
        </authorList>
    </citation>
    <scope>NUCLEOTIDE SEQUENCE [LARGE SCALE GENOMIC DNA]</scope>
    <source>
        <strain evidence="3">Tucson 14030-0811.24</strain>
    </source>
</reference>
<dbReference type="OrthoDB" id="7868229at2759"/>
<proteinExistence type="predicted"/>
<gene>
    <name evidence="2" type="primary">Dwil\GK16553</name>
    <name evidence="2" type="ORF">Dwil_GK16553</name>
</gene>
<dbReference type="KEGG" id="dwi:6638718"/>
<accession>B4MN74</accession>
<dbReference type="eggNOG" id="ENOG502RWQ3">
    <property type="taxonomic scope" value="Eukaryota"/>
</dbReference>
<feature type="signal peptide" evidence="1">
    <location>
        <begin position="1"/>
        <end position="17"/>
    </location>
</feature>
<evidence type="ECO:0000313" key="2">
    <source>
        <dbReference type="EMBL" id="EDW73630.1"/>
    </source>
</evidence>
<organism evidence="2 3">
    <name type="scientific">Drosophila willistoni</name>
    <name type="common">Fruit fly</name>
    <dbReference type="NCBI Taxonomy" id="7260"/>
    <lineage>
        <taxon>Eukaryota</taxon>
        <taxon>Metazoa</taxon>
        <taxon>Ecdysozoa</taxon>
        <taxon>Arthropoda</taxon>
        <taxon>Hexapoda</taxon>
        <taxon>Insecta</taxon>
        <taxon>Pterygota</taxon>
        <taxon>Neoptera</taxon>
        <taxon>Endopterygota</taxon>
        <taxon>Diptera</taxon>
        <taxon>Brachycera</taxon>
        <taxon>Muscomorpha</taxon>
        <taxon>Ephydroidea</taxon>
        <taxon>Drosophilidae</taxon>
        <taxon>Drosophila</taxon>
        <taxon>Sophophora</taxon>
    </lineage>
</organism>
<sequence>MFKLFVFICLCLALALAAPGLLHSTTPILTSTSYHSLPSVRLIRPIWTSSLASHSIVRPLNYGGGYGGGYGWW</sequence>
<dbReference type="InParanoid" id="B4MN74"/>
<dbReference type="HOGENOM" id="CLU_2707473_0_0_1"/>
<evidence type="ECO:0000256" key="1">
    <source>
        <dbReference type="SAM" id="SignalP"/>
    </source>
</evidence>
<evidence type="ECO:0000313" key="3">
    <source>
        <dbReference type="Proteomes" id="UP000007798"/>
    </source>
</evidence>
<protein>
    <submittedName>
        <fullName evidence="2">Uncharacterized protein</fullName>
    </submittedName>
</protein>
<dbReference type="Proteomes" id="UP000007798">
    <property type="component" value="Unassembled WGS sequence"/>
</dbReference>
<feature type="chain" id="PRO_5002814813" evidence="1">
    <location>
        <begin position="18"/>
        <end position="73"/>
    </location>
</feature>
<keyword evidence="3" id="KW-1185">Reference proteome</keyword>
<name>B4MN74_DROWI</name>
<dbReference type="PhylomeDB" id="B4MN74"/>